<protein>
    <submittedName>
        <fullName evidence="1">NAD(P)-dependent oxidoreductase</fullName>
    </submittedName>
</protein>
<dbReference type="AlphaFoldDB" id="A0A9D2DTA5"/>
<name>A0A9D2DTA5_9FIRM</name>
<dbReference type="EMBL" id="DXBU01000106">
    <property type="protein sequence ID" value="HIZ22683.1"/>
    <property type="molecule type" value="Genomic_DNA"/>
</dbReference>
<sequence length="270" mass="31035">MNILFVGSGDITANYLADRLYREGHQISWVTKDEKSFLLNKDFKGKIYREGYQVNTLKSILRLQGIDTVVFAYESYVGDPWEEKTESLIPALQNILKALENHRLKHFVYLSTIELEYRQVLTPKLAELEYGENLCRSFQKRKELPLLILRTGMCYGRYYLDKMGYIGKVILDGLEGKTVICRCARDSYVDPIFGEDAAVAAADLMTLGKCGTYRILSGHPMTMEELHSILSVIIQKEIRVKFLNEEDTQKTLEYVRFFRTQGKKGDGAKV</sequence>
<proteinExistence type="predicted"/>
<comment type="caution">
    <text evidence="1">The sequence shown here is derived from an EMBL/GenBank/DDBJ whole genome shotgun (WGS) entry which is preliminary data.</text>
</comment>
<evidence type="ECO:0000313" key="1">
    <source>
        <dbReference type="EMBL" id="HIZ22683.1"/>
    </source>
</evidence>
<dbReference type="Gene3D" id="3.40.50.720">
    <property type="entry name" value="NAD(P)-binding Rossmann-like Domain"/>
    <property type="match status" value="1"/>
</dbReference>
<dbReference type="Proteomes" id="UP000824041">
    <property type="component" value="Unassembled WGS sequence"/>
</dbReference>
<accession>A0A9D2DTA5</accession>
<gene>
    <name evidence="1" type="ORF">IAA21_07820</name>
</gene>
<dbReference type="InterPro" id="IPR036291">
    <property type="entry name" value="NAD(P)-bd_dom_sf"/>
</dbReference>
<organism evidence="1 2">
    <name type="scientific">Candidatus Blautia faecigallinarum</name>
    <dbReference type="NCBI Taxonomy" id="2838488"/>
    <lineage>
        <taxon>Bacteria</taxon>
        <taxon>Bacillati</taxon>
        <taxon>Bacillota</taxon>
        <taxon>Clostridia</taxon>
        <taxon>Lachnospirales</taxon>
        <taxon>Lachnospiraceae</taxon>
        <taxon>Blautia</taxon>
    </lineage>
</organism>
<dbReference type="SUPFAM" id="SSF51735">
    <property type="entry name" value="NAD(P)-binding Rossmann-fold domains"/>
    <property type="match status" value="1"/>
</dbReference>
<evidence type="ECO:0000313" key="2">
    <source>
        <dbReference type="Proteomes" id="UP000824041"/>
    </source>
</evidence>
<reference evidence="1" key="1">
    <citation type="journal article" date="2021" name="PeerJ">
        <title>Extensive microbial diversity within the chicken gut microbiome revealed by metagenomics and culture.</title>
        <authorList>
            <person name="Gilroy R."/>
            <person name="Ravi A."/>
            <person name="Getino M."/>
            <person name="Pursley I."/>
            <person name="Horton D.L."/>
            <person name="Alikhan N.F."/>
            <person name="Baker D."/>
            <person name="Gharbi K."/>
            <person name="Hall N."/>
            <person name="Watson M."/>
            <person name="Adriaenssens E.M."/>
            <person name="Foster-Nyarko E."/>
            <person name="Jarju S."/>
            <person name="Secka A."/>
            <person name="Antonio M."/>
            <person name="Oren A."/>
            <person name="Chaudhuri R.R."/>
            <person name="La Ragione R."/>
            <person name="Hildebrand F."/>
            <person name="Pallen M.J."/>
        </authorList>
    </citation>
    <scope>NUCLEOTIDE SEQUENCE</scope>
    <source>
        <strain evidence="1">14324</strain>
    </source>
</reference>
<reference evidence="1" key="2">
    <citation type="submission" date="2021-04" db="EMBL/GenBank/DDBJ databases">
        <authorList>
            <person name="Gilroy R."/>
        </authorList>
    </citation>
    <scope>NUCLEOTIDE SEQUENCE</scope>
    <source>
        <strain evidence="1">14324</strain>
    </source>
</reference>